<evidence type="ECO:0008006" key="4">
    <source>
        <dbReference type="Google" id="ProtNLM"/>
    </source>
</evidence>
<dbReference type="PANTHER" id="PTHR47843:SF2">
    <property type="entry name" value="BTB DOMAIN-CONTAINING PROTEIN"/>
    <property type="match status" value="1"/>
</dbReference>
<dbReference type="AlphaFoldDB" id="A0A6A5R081"/>
<dbReference type="PANTHER" id="PTHR47843">
    <property type="entry name" value="BTB DOMAIN-CONTAINING PROTEIN-RELATED"/>
    <property type="match status" value="1"/>
</dbReference>
<reference evidence="2" key="1">
    <citation type="journal article" date="2020" name="Stud. Mycol.">
        <title>101 Dothideomycetes genomes: a test case for predicting lifestyles and emergence of pathogens.</title>
        <authorList>
            <person name="Haridas S."/>
            <person name="Albert R."/>
            <person name="Binder M."/>
            <person name="Bloem J."/>
            <person name="Labutti K."/>
            <person name="Salamov A."/>
            <person name="Andreopoulos B."/>
            <person name="Baker S."/>
            <person name="Barry K."/>
            <person name="Bills G."/>
            <person name="Bluhm B."/>
            <person name="Cannon C."/>
            <person name="Castanera R."/>
            <person name="Culley D."/>
            <person name="Daum C."/>
            <person name="Ezra D."/>
            <person name="Gonzalez J."/>
            <person name="Henrissat B."/>
            <person name="Kuo A."/>
            <person name="Liang C."/>
            <person name="Lipzen A."/>
            <person name="Lutzoni F."/>
            <person name="Magnuson J."/>
            <person name="Mondo S."/>
            <person name="Nolan M."/>
            <person name="Ohm R."/>
            <person name="Pangilinan J."/>
            <person name="Park H.-J."/>
            <person name="Ramirez L."/>
            <person name="Alfaro M."/>
            <person name="Sun H."/>
            <person name="Tritt A."/>
            <person name="Yoshinaga Y."/>
            <person name="Zwiers L.-H."/>
            <person name="Turgeon B."/>
            <person name="Goodwin S."/>
            <person name="Spatafora J."/>
            <person name="Crous P."/>
            <person name="Grigoriev I."/>
        </authorList>
    </citation>
    <scope>NUCLEOTIDE SEQUENCE</scope>
    <source>
        <strain evidence="2">HMLAC05119</strain>
    </source>
</reference>
<accession>A0A6A5R081</accession>
<evidence type="ECO:0000313" key="2">
    <source>
        <dbReference type="EMBL" id="KAF1920334.1"/>
    </source>
</evidence>
<dbReference type="InterPro" id="IPR011333">
    <property type="entry name" value="SKP1/BTB/POZ_sf"/>
</dbReference>
<evidence type="ECO:0000256" key="1">
    <source>
        <dbReference type="SAM" id="MobiDB-lite"/>
    </source>
</evidence>
<organism evidence="2 3">
    <name type="scientific">Ampelomyces quisqualis</name>
    <name type="common">Powdery mildew agent</name>
    <dbReference type="NCBI Taxonomy" id="50730"/>
    <lineage>
        <taxon>Eukaryota</taxon>
        <taxon>Fungi</taxon>
        <taxon>Dikarya</taxon>
        <taxon>Ascomycota</taxon>
        <taxon>Pezizomycotina</taxon>
        <taxon>Dothideomycetes</taxon>
        <taxon>Pleosporomycetidae</taxon>
        <taxon>Pleosporales</taxon>
        <taxon>Pleosporineae</taxon>
        <taxon>Phaeosphaeriaceae</taxon>
        <taxon>Ampelomyces</taxon>
    </lineage>
</organism>
<dbReference type="OrthoDB" id="1022638at2759"/>
<evidence type="ECO:0000313" key="3">
    <source>
        <dbReference type="Proteomes" id="UP000800096"/>
    </source>
</evidence>
<dbReference type="Gene3D" id="3.30.710.10">
    <property type="entry name" value="Potassium Channel Kv1.1, Chain A"/>
    <property type="match status" value="1"/>
</dbReference>
<protein>
    <recommendedName>
        <fullName evidence="4">BTB domain-containing protein</fullName>
    </recommendedName>
</protein>
<sequence length="281" mass="31644">MAEDDNVTMGNDQSLSHFASPTVQVVVGGADGRPAQTFYLHAALITSRSRFFAKALRDAKNTGETNDGQPAKSSTSSAQWREGEEGVVKLPFDEPEVFAAYAQLIYHGTVPDYDGPHELVGDSCEGEERACDKEIIAASDKMYSILGRLYVLCEKIQDAVAKPILLVAFVDAAKVLRGNGSNYYPDDPTVTAIYSGTSPSDPLRKYLVENYVYFGWSSWIPKAYSDLPHEFLFDVLRAMYREREAPRDTSILQDRQYYLDQVNDYQREKDRDREMEMEDGR</sequence>
<feature type="compositionally biased region" description="Polar residues" evidence="1">
    <location>
        <begin position="62"/>
        <end position="79"/>
    </location>
</feature>
<proteinExistence type="predicted"/>
<gene>
    <name evidence="2" type="ORF">BDU57DRAFT_544064</name>
</gene>
<feature type="region of interest" description="Disordered" evidence="1">
    <location>
        <begin position="60"/>
        <end position="82"/>
    </location>
</feature>
<name>A0A6A5R081_AMPQU</name>
<dbReference type="Proteomes" id="UP000800096">
    <property type="component" value="Unassembled WGS sequence"/>
</dbReference>
<keyword evidence="3" id="KW-1185">Reference proteome</keyword>
<dbReference type="EMBL" id="ML979132">
    <property type="protein sequence ID" value="KAF1920334.1"/>
    <property type="molecule type" value="Genomic_DNA"/>
</dbReference>
<dbReference type="CDD" id="cd18186">
    <property type="entry name" value="BTB_POZ_ZBTB_KLHL-like"/>
    <property type="match status" value="1"/>
</dbReference>